<dbReference type="Gene3D" id="3.40.50.1820">
    <property type="entry name" value="alpha/beta hydrolase"/>
    <property type="match status" value="1"/>
</dbReference>
<reference evidence="6" key="1">
    <citation type="submission" date="2015-12" db="EMBL/GenBank/DDBJ databases">
        <authorList>
            <person name="Shamseldin A."/>
            <person name="Moawad H."/>
            <person name="Abd El-Rahim W.M."/>
            <person name="Sadowsky M.J."/>
        </authorList>
    </citation>
    <scope>NUCLEOTIDE SEQUENCE</scope>
</reference>
<dbReference type="AlphaFoldDB" id="A0A191UR56"/>
<dbReference type="GO" id="GO:0006508">
    <property type="term" value="P:proteolysis"/>
    <property type="evidence" value="ECO:0007669"/>
    <property type="project" value="InterPro"/>
</dbReference>
<comment type="similarity">
    <text evidence="1">Belongs to the peptidase S9B family. DPPIV subfamily.</text>
</comment>
<dbReference type="SUPFAM" id="SSF82171">
    <property type="entry name" value="DPP6 N-terminal domain-like"/>
    <property type="match status" value="1"/>
</dbReference>
<keyword evidence="2" id="KW-0325">Glycoprotein</keyword>
<accession>A0A191UR56</accession>
<reference evidence="6" key="2">
    <citation type="journal article" date="2016" name="J. Proteome Res.">
        <title>Screening and Functional Analyses of Nilaparvata lugens Salivary Proteome.</title>
        <authorList>
            <person name="Huang H.J."/>
            <person name="Liu C.W."/>
            <person name="Huang X.H."/>
            <person name="Zhou X."/>
            <person name="Zhuo J.C."/>
            <person name="Zhang C.X."/>
            <person name="Bao Y.Y."/>
        </authorList>
    </citation>
    <scope>NUCLEOTIDE SEQUENCE</scope>
</reference>
<dbReference type="SUPFAM" id="SSF53474">
    <property type="entry name" value="alpha/beta-Hydrolases"/>
    <property type="match status" value="1"/>
</dbReference>
<feature type="domain" description="Peptidase S9 prolyl oligopeptidase catalytic" evidence="4">
    <location>
        <begin position="539"/>
        <end position="740"/>
    </location>
</feature>
<evidence type="ECO:0000256" key="1">
    <source>
        <dbReference type="ARBA" id="ARBA00010036"/>
    </source>
</evidence>
<evidence type="ECO:0000259" key="4">
    <source>
        <dbReference type="Pfam" id="PF00326"/>
    </source>
</evidence>
<dbReference type="Pfam" id="PF00930">
    <property type="entry name" value="DPPIV_N"/>
    <property type="match status" value="1"/>
</dbReference>
<dbReference type="OrthoDB" id="16520at2759"/>
<dbReference type="Pfam" id="PF00326">
    <property type="entry name" value="Peptidase_S9"/>
    <property type="match status" value="1"/>
</dbReference>
<dbReference type="FunFam" id="3.40.50.1820:FF:000003">
    <property type="entry name" value="Dipeptidyl peptidase 4"/>
    <property type="match status" value="1"/>
</dbReference>
<dbReference type="GO" id="GO:0008239">
    <property type="term" value="F:dipeptidyl-peptidase activity"/>
    <property type="evidence" value="ECO:0007669"/>
    <property type="project" value="TreeGrafter"/>
</dbReference>
<dbReference type="InterPro" id="IPR029058">
    <property type="entry name" value="AB_hydrolase_fold"/>
</dbReference>
<dbReference type="PANTHER" id="PTHR11731:SF154">
    <property type="entry name" value="VENOM DIPEPTIDYL PEPTIDASE 4-LIKE PROTEIN"/>
    <property type="match status" value="1"/>
</dbReference>
<name>A0A191UR56_NILLU</name>
<dbReference type="InterPro" id="IPR001375">
    <property type="entry name" value="Peptidase_S9_cat"/>
</dbReference>
<evidence type="ECO:0000256" key="3">
    <source>
        <dbReference type="ARBA" id="ARBA00072929"/>
    </source>
</evidence>
<evidence type="ECO:0000256" key="2">
    <source>
        <dbReference type="ARBA" id="ARBA00023180"/>
    </source>
</evidence>
<organism evidence="6">
    <name type="scientific">Nilaparvata lugens</name>
    <name type="common">Brown planthopper</name>
    <dbReference type="NCBI Taxonomy" id="108931"/>
    <lineage>
        <taxon>Eukaryota</taxon>
        <taxon>Metazoa</taxon>
        <taxon>Ecdysozoa</taxon>
        <taxon>Arthropoda</taxon>
        <taxon>Hexapoda</taxon>
        <taxon>Insecta</taxon>
        <taxon>Pterygota</taxon>
        <taxon>Neoptera</taxon>
        <taxon>Paraneoptera</taxon>
        <taxon>Hemiptera</taxon>
        <taxon>Auchenorrhyncha</taxon>
        <taxon>Fulgoroidea</taxon>
        <taxon>Delphacidae</taxon>
        <taxon>Delphacinae</taxon>
        <taxon>Nilaparvata</taxon>
    </lineage>
</organism>
<evidence type="ECO:0000259" key="5">
    <source>
        <dbReference type="Pfam" id="PF00930"/>
    </source>
</evidence>
<dbReference type="PANTHER" id="PTHR11731">
    <property type="entry name" value="PROTEASE FAMILY S9B,C DIPEPTIDYL-PEPTIDASE IV-RELATED"/>
    <property type="match status" value="1"/>
</dbReference>
<dbReference type="InterPro" id="IPR002469">
    <property type="entry name" value="Peptidase_S9B_N"/>
</dbReference>
<protein>
    <recommendedName>
        <fullName evidence="3">Venom dipeptidyl peptidase 4</fullName>
    </recommendedName>
</protein>
<feature type="domain" description="Dipeptidylpeptidase IV N-terminal" evidence="5">
    <location>
        <begin position="92"/>
        <end position="450"/>
    </location>
</feature>
<dbReference type="GO" id="GO:0005886">
    <property type="term" value="C:plasma membrane"/>
    <property type="evidence" value="ECO:0007669"/>
    <property type="project" value="TreeGrafter"/>
</dbReference>
<sequence length="744" mass="84440">MKYNIITLLTSSLIFSSIIRDSQTKRLMTREEMIQSPFHPEMFNGIWYSDTGIVYNDQQVLKLMDVTTKQSVVLGDGTYLKTYQTSSFLLTSDNQWILLQHDCKSVYRYSNLCNYTIVEIKSGTPYKVAGGKKLQLFRWIPNSHSFVYVMDNDVYFQDNPSEWGSIRLTSDGVPGVIFNGIGDWVYEEEVLRKSRAMCFSPGGTKFAYLRYDDSNVAEVHYPEYGSPGSLKTQYVKDKTMRYPKVGTPNPKASVHLIDLKTRKAIEIDGIRAPLDLVTDDYILARVAWVDDDNVVAAWTNRAQTIAVSMICKISTAECHKILETRQDDGWVEYPIFFFKSVKFFVTLLPQPQGDAGTFQHLTVVSSAGQRALTTGKRVVYSIVDYDTTNSLIYYLATDETNPTRLQLYVIPDNSSTAEKCLSCNICGTAEAAMSLQKSYFILYCFGPDPPSFYVYSSKGELITTLKTNSNLEKRLEEIYQPSKVNDEISTGDGMTARVRLILPSSFDSNKKYPLLLSIGDEPDGTQFDDKYYAPDFDSYMATVKNVIVGHIDAKGSGRRGNKLKFAIYKRFGGPEIDDIIYLTKKLIEKYVYIDANHIGIWGSLYGGYATAMVLAKDRENIFKCGISVAPRTCWSFHDSIYTERYMGSLSDNKAGYNNSDVTKLVEGLRGKTFLLVHGTSDDNTHYQHTAALARSLQTNNIPYQMMSYIDESFSLHRYSSFNIQRHHMTNMENFWNNCFSLDST</sequence>
<dbReference type="InterPro" id="IPR050278">
    <property type="entry name" value="Serine_Prot_S9B/DPPIV"/>
</dbReference>
<dbReference type="Gene3D" id="2.140.10.30">
    <property type="entry name" value="Dipeptidylpeptidase IV, N-terminal domain"/>
    <property type="match status" value="1"/>
</dbReference>
<dbReference type="EMBL" id="KU365944">
    <property type="protein sequence ID" value="ANJ04660.1"/>
    <property type="molecule type" value="mRNA"/>
</dbReference>
<evidence type="ECO:0000313" key="6">
    <source>
        <dbReference type="EMBL" id="ANJ04660.1"/>
    </source>
</evidence>
<proteinExistence type="evidence at transcript level"/>
<dbReference type="GO" id="GO:0008236">
    <property type="term" value="F:serine-type peptidase activity"/>
    <property type="evidence" value="ECO:0007669"/>
    <property type="project" value="InterPro"/>
</dbReference>